<organism evidence="2 3">
    <name type="scientific">Streptosporangium longisporum</name>
    <dbReference type="NCBI Taxonomy" id="46187"/>
    <lineage>
        <taxon>Bacteria</taxon>
        <taxon>Bacillati</taxon>
        <taxon>Actinomycetota</taxon>
        <taxon>Actinomycetes</taxon>
        <taxon>Streptosporangiales</taxon>
        <taxon>Streptosporangiaceae</taxon>
        <taxon>Streptosporangium</taxon>
    </lineage>
</organism>
<dbReference type="RefSeq" id="WP_344890377.1">
    <property type="nucleotide sequence ID" value="NZ_BAAAWD010000006.1"/>
</dbReference>
<dbReference type="EMBL" id="BAAAWD010000006">
    <property type="protein sequence ID" value="GAA2995909.1"/>
    <property type="molecule type" value="Genomic_DNA"/>
</dbReference>
<evidence type="ECO:0000256" key="1">
    <source>
        <dbReference type="SAM" id="Phobius"/>
    </source>
</evidence>
<keyword evidence="1" id="KW-0812">Transmembrane</keyword>
<evidence type="ECO:0000313" key="2">
    <source>
        <dbReference type="EMBL" id="GAA2995909.1"/>
    </source>
</evidence>
<comment type="caution">
    <text evidence="2">The sequence shown here is derived from an EMBL/GenBank/DDBJ whole genome shotgun (WGS) entry which is preliminary data.</text>
</comment>
<keyword evidence="1" id="KW-1133">Transmembrane helix</keyword>
<accession>A0ABN3XTT4</accession>
<feature type="transmembrane region" description="Helical" evidence="1">
    <location>
        <begin position="20"/>
        <end position="42"/>
    </location>
</feature>
<keyword evidence="3" id="KW-1185">Reference proteome</keyword>
<keyword evidence="1" id="KW-0472">Membrane</keyword>
<gene>
    <name evidence="2" type="ORF">GCM10017559_15460</name>
</gene>
<protein>
    <recommendedName>
        <fullName evidence="4">DUF4352 domain-containing protein</fullName>
    </recommendedName>
</protein>
<evidence type="ECO:0000313" key="3">
    <source>
        <dbReference type="Proteomes" id="UP001499930"/>
    </source>
</evidence>
<name>A0ABN3XTT4_9ACTN</name>
<reference evidence="2 3" key="1">
    <citation type="journal article" date="2019" name="Int. J. Syst. Evol. Microbiol.">
        <title>The Global Catalogue of Microorganisms (GCM) 10K type strain sequencing project: providing services to taxonomists for standard genome sequencing and annotation.</title>
        <authorList>
            <consortium name="The Broad Institute Genomics Platform"/>
            <consortium name="The Broad Institute Genome Sequencing Center for Infectious Disease"/>
            <person name="Wu L."/>
            <person name="Ma J."/>
        </authorList>
    </citation>
    <scope>NUCLEOTIDE SEQUENCE [LARGE SCALE GENOMIC DNA]</scope>
    <source>
        <strain evidence="2 3">JCM 3106</strain>
    </source>
</reference>
<dbReference type="Proteomes" id="UP001499930">
    <property type="component" value="Unassembled WGS sequence"/>
</dbReference>
<sequence>MTASPEDPPEGPTRRRRPVAVPLAALTAASCLAIVAALGGLATAPDRPPKRLGPGATLDQEQFSTRFVESRTVSEPGAFGGPAKRLLEIEFEVVNKGEETASMGLPYSGGPGGPSFGSSLLAITPRLGGTYGPSVSGPGGEGGQLHPALPARVVVAYELTEGQQAPRELTIDVGRYEFREGITLTPGWHLVTKGEGKKQRPVTAARVTLPVVPKGTRS</sequence>
<evidence type="ECO:0008006" key="4">
    <source>
        <dbReference type="Google" id="ProtNLM"/>
    </source>
</evidence>
<proteinExistence type="predicted"/>